<dbReference type="AlphaFoldDB" id="F9ZSB6"/>
<evidence type="ECO:0000313" key="3">
    <source>
        <dbReference type="Proteomes" id="UP000006135"/>
    </source>
</evidence>
<gene>
    <name evidence="2" type="ordered locus">Atc_0513</name>
</gene>
<dbReference type="PROSITE" id="PS51257">
    <property type="entry name" value="PROKAR_LIPOPROTEIN"/>
    <property type="match status" value="1"/>
</dbReference>
<dbReference type="KEGG" id="acu:Atc_0513"/>
<dbReference type="OrthoDB" id="5585636at2"/>
<protein>
    <submittedName>
        <fullName evidence="2">Uncharacterized protein</fullName>
    </submittedName>
</protein>
<accession>F9ZSB6</accession>
<keyword evidence="3" id="KW-1185">Reference proteome</keyword>
<proteinExistence type="predicted"/>
<feature type="chain" id="PRO_5003396252" evidence="1">
    <location>
        <begin position="29"/>
        <end position="258"/>
    </location>
</feature>
<evidence type="ECO:0000256" key="1">
    <source>
        <dbReference type="SAM" id="SignalP"/>
    </source>
</evidence>
<dbReference type="HOGENOM" id="CLU_1115236_0_0_6"/>
<organism evidence="2 3">
    <name type="scientific">Acidithiobacillus caldus (strain SM-1)</name>
    <dbReference type="NCBI Taxonomy" id="990288"/>
    <lineage>
        <taxon>Bacteria</taxon>
        <taxon>Pseudomonadati</taxon>
        <taxon>Pseudomonadota</taxon>
        <taxon>Acidithiobacillia</taxon>
        <taxon>Acidithiobacillales</taxon>
        <taxon>Acidithiobacillaceae</taxon>
        <taxon>Acidithiobacillus</taxon>
    </lineage>
</organism>
<dbReference type="EMBL" id="CP002573">
    <property type="protein sequence ID" value="AEK57163.1"/>
    <property type="molecule type" value="Genomic_DNA"/>
</dbReference>
<sequence length="258" mass="26432">MKASKLISWIQHGALLGVSCAISPLAIAAESPLMTAPVVPDPVLAQMVGRGELAGQIVFFGVTMSSSWQTPSGPINGSLSAALHLAGSGPNFIPTITIVSTQPTDPTSQLNTLQNMSIAQTVPNVSGAEETIQVAGSNNSVSNHTTLNVEKYNPATMGSNAASQQSSVNLQSSSNVTYNVTNGLNMQVTDGASRVSEGLVPSGIQQIVQLAANNTTIMNTMALTVGTQLAHNSAALSNQNLANIGQILASVRGISSIP</sequence>
<keyword evidence="1" id="KW-0732">Signal</keyword>
<dbReference type="GeneID" id="92930545"/>
<evidence type="ECO:0000313" key="2">
    <source>
        <dbReference type="EMBL" id="AEK57163.1"/>
    </source>
</evidence>
<feature type="signal peptide" evidence="1">
    <location>
        <begin position="1"/>
        <end position="28"/>
    </location>
</feature>
<dbReference type="STRING" id="990288.Atc_0513"/>
<reference evidence="2 3" key="1">
    <citation type="journal article" date="2011" name="J. Genet. Genomics">
        <title>Unraveling the Acidithiobacillus caldus complete genome and its central metabolisms for carbon assimilation.</title>
        <authorList>
            <person name="You X.Y."/>
            <person name="Guo X."/>
            <person name="Zheng H.J."/>
            <person name="Zhang M.J."/>
            <person name="Liu L.J."/>
            <person name="Zhu Y.Q."/>
            <person name="Zhu B."/>
            <person name="Wang S.Y."/>
            <person name="Zhao G.P."/>
            <person name="Poetsch A."/>
            <person name="Jiang C.Y."/>
            <person name="Liu S.J."/>
        </authorList>
    </citation>
    <scope>NUCLEOTIDE SEQUENCE [LARGE SCALE GENOMIC DNA]</scope>
    <source>
        <strain evidence="2 3">SM-1</strain>
    </source>
</reference>
<dbReference type="RefSeq" id="WP_014002334.1">
    <property type="nucleotide sequence ID" value="NC_015850.1"/>
</dbReference>
<dbReference type="Proteomes" id="UP000006135">
    <property type="component" value="Chromosome"/>
</dbReference>
<name>F9ZSB6_ACICS</name>